<proteinExistence type="predicted"/>
<name>A0A930L3A7_9MICC</name>
<feature type="transmembrane region" description="Helical" evidence="1">
    <location>
        <begin position="47"/>
        <end position="70"/>
    </location>
</feature>
<keyword evidence="1" id="KW-0812">Transmembrane</keyword>
<comment type="caution">
    <text evidence="2">The sequence shown here is derived from an EMBL/GenBank/DDBJ whole genome shotgun (WGS) entry which is preliminary data.</text>
</comment>
<dbReference type="RefSeq" id="WP_303943991.1">
    <property type="nucleotide sequence ID" value="NZ_JABZXO010000004.1"/>
</dbReference>
<reference evidence="2" key="1">
    <citation type="submission" date="2020-04" db="EMBL/GenBank/DDBJ databases">
        <title>Deep metagenomics examines the oral microbiome during advanced dental caries in children, revealing novel taxa and co-occurrences with host molecules.</title>
        <authorList>
            <person name="Baker J.L."/>
            <person name="Morton J.T."/>
            <person name="Dinis M."/>
            <person name="Alvarez R."/>
            <person name="Tran N.C."/>
            <person name="Knight R."/>
            <person name="Edlund A."/>
        </authorList>
    </citation>
    <scope>NUCLEOTIDE SEQUENCE</scope>
    <source>
        <strain evidence="2">JCVI_39_bin.18</strain>
    </source>
</reference>
<protein>
    <submittedName>
        <fullName evidence="2">Uncharacterized protein</fullName>
    </submittedName>
</protein>
<dbReference type="EMBL" id="JABZXO010000004">
    <property type="protein sequence ID" value="MBF1656788.1"/>
    <property type="molecule type" value="Genomic_DNA"/>
</dbReference>
<evidence type="ECO:0000256" key="1">
    <source>
        <dbReference type="SAM" id="Phobius"/>
    </source>
</evidence>
<keyword evidence="1" id="KW-1133">Transmembrane helix</keyword>
<gene>
    <name evidence="2" type="ORF">HXO61_02490</name>
</gene>
<dbReference type="Proteomes" id="UP000770330">
    <property type="component" value="Unassembled WGS sequence"/>
</dbReference>
<accession>A0A930L3A7</accession>
<organism evidence="2 3">
    <name type="scientific">Rothia mucilaginosa</name>
    <dbReference type="NCBI Taxonomy" id="43675"/>
    <lineage>
        <taxon>Bacteria</taxon>
        <taxon>Bacillati</taxon>
        <taxon>Actinomycetota</taxon>
        <taxon>Actinomycetes</taxon>
        <taxon>Micrococcales</taxon>
        <taxon>Micrococcaceae</taxon>
        <taxon>Rothia</taxon>
    </lineage>
</organism>
<keyword evidence="1" id="KW-0472">Membrane</keyword>
<evidence type="ECO:0000313" key="2">
    <source>
        <dbReference type="EMBL" id="MBF1656788.1"/>
    </source>
</evidence>
<sequence>MKTFWTNLPLTIRAAVIFCYAYAAVRILNLFYEAGTAPLTPRTLLDGALTAAVVVGALALYLGNALGAALRARREGYEPRPVGIIVAYALFVAVCTYLICRLIAYTVEAGLTWLFPPALGPVLTAVGMAGLGVINYVRLDRANPDRRTPKA</sequence>
<feature type="transmembrane region" description="Helical" evidence="1">
    <location>
        <begin position="118"/>
        <end position="137"/>
    </location>
</feature>
<evidence type="ECO:0000313" key="3">
    <source>
        <dbReference type="Proteomes" id="UP000770330"/>
    </source>
</evidence>
<feature type="transmembrane region" description="Helical" evidence="1">
    <location>
        <begin position="82"/>
        <end position="106"/>
    </location>
</feature>
<dbReference type="AlphaFoldDB" id="A0A930L3A7"/>